<sequence length="184" mass="19992">MSAGCTKTEKQTTRNIAEVSVLPETAYSSEPSDSNVEDTVAPAAQEFTIYQPDEDAQYLIPATVQGIKTPEGIIKTLIDRQILPEGTEISKILFKANGEYISYEDGLASEPEQKTAELDLSGAFLDAMKQAGSAGETMMMGCIVNSLAENFHLQSVLITANGEIIETGHCIYDEPISFYEDLVK</sequence>
<dbReference type="Proteomes" id="UP000199800">
    <property type="component" value="Unassembled WGS sequence"/>
</dbReference>
<evidence type="ECO:0000256" key="1">
    <source>
        <dbReference type="SAM" id="MobiDB-lite"/>
    </source>
</evidence>
<name>A0A1H9ZR42_9FIRM</name>
<evidence type="ECO:0000313" key="3">
    <source>
        <dbReference type="EMBL" id="SES84155.1"/>
    </source>
</evidence>
<organism evidence="3 4">
    <name type="scientific">[Clostridium] polysaccharolyticum</name>
    <dbReference type="NCBI Taxonomy" id="29364"/>
    <lineage>
        <taxon>Bacteria</taxon>
        <taxon>Bacillati</taxon>
        <taxon>Bacillota</taxon>
        <taxon>Clostridia</taxon>
        <taxon>Lachnospirales</taxon>
        <taxon>Lachnospiraceae</taxon>
    </lineage>
</organism>
<feature type="domain" description="GerMN" evidence="2">
    <location>
        <begin position="70"/>
        <end position="169"/>
    </location>
</feature>
<dbReference type="InterPro" id="IPR019606">
    <property type="entry name" value="GerMN"/>
</dbReference>
<feature type="region of interest" description="Disordered" evidence="1">
    <location>
        <begin position="1"/>
        <end position="36"/>
    </location>
</feature>
<evidence type="ECO:0000259" key="2">
    <source>
        <dbReference type="SMART" id="SM00909"/>
    </source>
</evidence>
<protein>
    <submittedName>
        <fullName evidence="3">Sporulation and spore germination</fullName>
    </submittedName>
</protein>
<gene>
    <name evidence="3" type="ORF">SAMN04487772_10473</name>
</gene>
<dbReference type="EMBL" id="FOHN01000004">
    <property type="protein sequence ID" value="SES84155.1"/>
    <property type="molecule type" value="Genomic_DNA"/>
</dbReference>
<keyword evidence="4" id="KW-1185">Reference proteome</keyword>
<reference evidence="3 4" key="1">
    <citation type="submission" date="2016-10" db="EMBL/GenBank/DDBJ databases">
        <authorList>
            <person name="de Groot N.N."/>
        </authorList>
    </citation>
    <scope>NUCLEOTIDE SEQUENCE [LARGE SCALE GENOMIC DNA]</scope>
    <source>
        <strain evidence="3 4">DSM 1801</strain>
    </source>
</reference>
<dbReference type="RefSeq" id="WP_177180608.1">
    <property type="nucleotide sequence ID" value="NZ_FOHN01000004.1"/>
</dbReference>
<dbReference type="SMART" id="SM00909">
    <property type="entry name" value="Germane"/>
    <property type="match status" value="1"/>
</dbReference>
<dbReference type="STRING" id="29364.SAMN04487772_10473"/>
<proteinExistence type="predicted"/>
<evidence type="ECO:0000313" key="4">
    <source>
        <dbReference type="Proteomes" id="UP000199800"/>
    </source>
</evidence>
<dbReference type="Pfam" id="PF10646">
    <property type="entry name" value="Germane"/>
    <property type="match status" value="1"/>
</dbReference>
<accession>A0A1H9ZR42</accession>
<dbReference type="AlphaFoldDB" id="A0A1H9ZR42"/>